<gene>
    <name evidence="3" type="ORF">SAY87_002537</name>
</gene>
<name>A0AAN7JZU9_9MYRT</name>
<evidence type="ECO:0000313" key="4">
    <source>
        <dbReference type="Proteomes" id="UP001345219"/>
    </source>
</evidence>
<dbReference type="Proteomes" id="UP001345219">
    <property type="component" value="Chromosome 2"/>
</dbReference>
<evidence type="ECO:0000256" key="1">
    <source>
        <dbReference type="SAM" id="MobiDB-lite"/>
    </source>
</evidence>
<evidence type="ECO:0000313" key="3">
    <source>
        <dbReference type="EMBL" id="KAK4754433.1"/>
    </source>
</evidence>
<evidence type="ECO:0000256" key="2">
    <source>
        <dbReference type="SAM" id="Phobius"/>
    </source>
</evidence>
<keyword evidence="4" id="KW-1185">Reference proteome</keyword>
<feature type="region of interest" description="Disordered" evidence="1">
    <location>
        <begin position="1"/>
        <end position="22"/>
    </location>
</feature>
<comment type="caution">
    <text evidence="3">The sequence shown here is derived from an EMBL/GenBank/DDBJ whole genome shotgun (WGS) entry which is preliminary data.</text>
</comment>
<dbReference type="EMBL" id="JAXIOK010000015">
    <property type="protein sequence ID" value="KAK4754433.1"/>
    <property type="molecule type" value="Genomic_DNA"/>
</dbReference>
<dbReference type="PANTHER" id="PTHR31656">
    <property type="entry name" value="ROOT CAP DOMAIN-CONTAINING PROTEIN"/>
    <property type="match status" value="1"/>
</dbReference>
<keyword evidence="2" id="KW-1133">Transmembrane helix</keyword>
<organism evidence="3 4">
    <name type="scientific">Trapa incisa</name>
    <dbReference type="NCBI Taxonomy" id="236973"/>
    <lineage>
        <taxon>Eukaryota</taxon>
        <taxon>Viridiplantae</taxon>
        <taxon>Streptophyta</taxon>
        <taxon>Embryophyta</taxon>
        <taxon>Tracheophyta</taxon>
        <taxon>Spermatophyta</taxon>
        <taxon>Magnoliopsida</taxon>
        <taxon>eudicotyledons</taxon>
        <taxon>Gunneridae</taxon>
        <taxon>Pentapetalae</taxon>
        <taxon>rosids</taxon>
        <taxon>malvids</taxon>
        <taxon>Myrtales</taxon>
        <taxon>Lythraceae</taxon>
        <taxon>Trapa</taxon>
    </lineage>
</organism>
<feature type="transmembrane region" description="Helical" evidence="2">
    <location>
        <begin position="28"/>
        <end position="47"/>
    </location>
</feature>
<accession>A0AAN7JZU9</accession>
<dbReference type="InterPro" id="IPR009646">
    <property type="entry name" value="Root_cap"/>
</dbReference>
<proteinExistence type="predicted"/>
<dbReference type="AlphaFoldDB" id="A0AAN7JZU9"/>
<keyword evidence="2" id="KW-0472">Membrane</keyword>
<dbReference type="Pfam" id="PF06830">
    <property type="entry name" value="Root_cap"/>
    <property type="match status" value="1"/>
</dbReference>
<keyword evidence="2" id="KW-0812">Transmembrane</keyword>
<protein>
    <submittedName>
        <fullName evidence="3">Uncharacterized protein</fullName>
    </submittedName>
</protein>
<sequence length="369" mass="41077">MRFINSHKSVERSPPEIPNKQKMKSSTGLWYAAMMAVLLIYVSELAITEATVKPQFVTCQSRRSRCFLKHVKCPAECPTVKPNNPHAKACYLDCYSPKCEAVCKNRKPNCNGMGAACYDPRFIGGDGVVFYFHGKRDEHFALISDSDLQINARFIGLRPAGRTRDYTWIQALGLAFGSHKFSLEATRTEKWDDDTDHLRFSYDSEAMQLPEGDHSDWISPEGTVRLERTGDKNSVSLTVEDVVEISVNVVPITEKENRIHNYQIPANESLAHLEVQFRFLALSPKVEGVLGQTYRPDFENPAKPGVEMAVIGGDNRYKTSTLLSTDCASCIFHANTETEGGWPGTLPSFDGTLKCASALGSGYGMVCRK</sequence>
<reference evidence="3 4" key="1">
    <citation type="journal article" date="2023" name="Hortic Res">
        <title>Pangenome of water caltrop reveals structural variations and asymmetric subgenome divergence after allopolyploidization.</title>
        <authorList>
            <person name="Zhang X."/>
            <person name="Chen Y."/>
            <person name="Wang L."/>
            <person name="Yuan Y."/>
            <person name="Fang M."/>
            <person name="Shi L."/>
            <person name="Lu R."/>
            <person name="Comes H.P."/>
            <person name="Ma Y."/>
            <person name="Chen Y."/>
            <person name="Huang G."/>
            <person name="Zhou Y."/>
            <person name="Zheng Z."/>
            <person name="Qiu Y."/>
        </authorList>
    </citation>
    <scope>NUCLEOTIDE SEQUENCE [LARGE SCALE GENOMIC DNA]</scope>
    <source>
        <tissue evidence="3">Roots</tissue>
    </source>
</reference>